<proteinExistence type="predicted"/>
<accession>A0A6C0PB55</accession>
<dbReference type="RefSeq" id="WP_162645882.1">
    <property type="nucleotide sequence ID" value="NZ_CP048288.1"/>
</dbReference>
<geneLocation type="plasmid" evidence="2 3">
    <name>unnamed2</name>
</geneLocation>
<protein>
    <submittedName>
        <fullName evidence="2">Iron-containing alcohol dehydrogenase</fullName>
    </submittedName>
</protein>
<dbReference type="KEGG" id="prz:GZH47_33180"/>
<evidence type="ECO:0000256" key="1">
    <source>
        <dbReference type="SAM" id="Coils"/>
    </source>
</evidence>
<keyword evidence="1" id="KW-0175">Coiled coil</keyword>
<feature type="coiled-coil region" evidence="1">
    <location>
        <begin position="124"/>
        <end position="175"/>
    </location>
</feature>
<gene>
    <name evidence="2" type="ORF">GZH47_33180</name>
</gene>
<organism evidence="2 3">
    <name type="scientific">Paenibacillus rhizovicinus</name>
    <dbReference type="NCBI Taxonomy" id="2704463"/>
    <lineage>
        <taxon>Bacteria</taxon>
        <taxon>Bacillati</taxon>
        <taxon>Bacillota</taxon>
        <taxon>Bacilli</taxon>
        <taxon>Bacillales</taxon>
        <taxon>Paenibacillaceae</taxon>
        <taxon>Paenibacillus</taxon>
    </lineage>
</organism>
<dbReference type="Proteomes" id="UP000479114">
    <property type="component" value="Plasmid unnamed2"/>
</dbReference>
<reference evidence="2 3" key="1">
    <citation type="submission" date="2020-02" db="EMBL/GenBank/DDBJ databases">
        <title>Paenibacillus sp. nov., isolated from rhizosphere soil of tomato.</title>
        <authorList>
            <person name="Weon H.-Y."/>
            <person name="Lee S.A."/>
        </authorList>
    </citation>
    <scope>NUCLEOTIDE SEQUENCE [LARGE SCALE GENOMIC DNA]</scope>
    <source>
        <strain evidence="2 3">14171R-81</strain>
        <plasmid evidence="2 3">unnamed2</plasmid>
    </source>
</reference>
<keyword evidence="2" id="KW-0614">Plasmid</keyword>
<name>A0A6C0PB55_9BACL</name>
<sequence>MNKEELIIGQLLSQAEQLVYRFLKEESLHGTIKLSMKEMAKQILHRYNDEIQGRPNPTTGETEKTLSEATVHRAIRKMTKEGIVGVLASQEKSESNEIIFYGLPDEERQVDELMDLGQKLSLSLSRFQSLLARKDQELEQVKRERQGLFKEIDAVKAANAQLTNTNTMLNQMLQEYLAGHEVFGQGKIIEAEKLPDGTIAVILQQ</sequence>
<dbReference type="EMBL" id="CP048288">
    <property type="protein sequence ID" value="QHW35748.1"/>
    <property type="molecule type" value="Genomic_DNA"/>
</dbReference>
<evidence type="ECO:0000313" key="3">
    <source>
        <dbReference type="Proteomes" id="UP000479114"/>
    </source>
</evidence>
<keyword evidence="3" id="KW-1185">Reference proteome</keyword>
<dbReference type="AlphaFoldDB" id="A0A6C0PB55"/>
<evidence type="ECO:0000313" key="2">
    <source>
        <dbReference type="EMBL" id="QHW35748.1"/>
    </source>
</evidence>